<accession>A0ABY6LK39</accession>
<proteinExistence type="predicted"/>
<protein>
    <submittedName>
        <fullName evidence="1">K02A2.6-like</fullName>
    </submittedName>
</protein>
<gene>
    <name evidence="1" type="ORF">LAZ67_20001553</name>
</gene>
<dbReference type="InterPro" id="IPR050951">
    <property type="entry name" value="Retrovirus_Pol_polyprotein"/>
</dbReference>
<dbReference type="EMBL" id="CP092882">
    <property type="protein sequence ID" value="UYV81565.1"/>
    <property type="molecule type" value="Genomic_DNA"/>
</dbReference>
<evidence type="ECO:0000313" key="2">
    <source>
        <dbReference type="Proteomes" id="UP001235939"/>
    </source>
</evidence>
<name>A0ABY6LK39_9ARAC</name>
<reference evidence="1 2" key="1">
    <citation type="submission" date="2022-01" db="EMBL/GenBank/DDBJ databases">
        <title>A chromosomal length assembly of Cordylochernes scorpioides.</title>
        <authorList>
            <person name="Zeh D."/>
            <person name="Zeh J."/>
        </authorList>
    </citation>
    <scope>NUCLEOTIDE SEQUENCE [LARGE SCALE GENOMIC DNA]</scope>
    <source>
        <strain evidence="1">IN4F17</strain>
        <tissue evidence="1">Whole Body</tissue>
    </source>
</reference>
<organism evidence="1 2">
    <name type="scientific">Cordylochernes scorpioides</name>
    <dbReference type="NCBI Taxonomy" id="51811"/>
    <lineage>
        <taxon>Eukaryota</taxon>
        <taxon>Metazoa</taxon>
        <taxon>Ecdysozoa</taxon>
        <taxon>Arthropoda</taxon>
        <taxon>Chelicerata</taxon>
        <taxon>Arachnida</taxon>
        <taxon>Pseudoscorpiones</taxon>
        <taxon>Cheliferoidea</taxon>
        <taxon>Chernetidae</taxon>
        <taxon>Cordylochernes</taxon>
    </lineage>
</organism>
<sequence>MIQEFVIQSVENTNLTEDWYEEVKIKGKKEYQELFEWIGCLKGYEYEAKFQTSDMNMQVRPPRPIPLSIKERVKKELEEIEDNGIIKKVYYPTPISSQMVKANQRNKTKEPMIIKEIPSLPWERVAADIFSIKGKNYLLITDNCSGFIDLKKMKTMNYTETIESL</sequence>
<keyword evidence="2" id="KW-1185">Reference proteome</keyword>
<evidence type="ECO:0000313" key="1">
    <source>
        <dbReference type="EMBL" id="UYV81565.1"/>
    </source>
</evidence>
<dbReference type="Proteomes" id="UP001235939">
    <property type="component" value="Chromosome 20"/>
</dbReference>
<dbReference type="PANTHER" id="PTHR37984">
    <property type="entry name" value="PROTEIN CBG26694"/>
    <property type="match status" value="1"/>
</dbReference>
<dbReference type="PANTHER" id="PTHR37984:SF5">
    <property type="entry name" value="PROTEIN NYNRIN-LIKE"/>
    <property type="match status" value="1"/>
</dbReference>